<evidence type="ECO:0000313" key="3">
    <source>
        <dbReference type="EMBL" id="KAK4226123.1"/>
    </source>
</evidence>
<comment type="caution">
    <text evidence="3">The sequence shown here is derived from an EMBL/GenBank/DDBJ whole genome shotgun (WGS) entry which is preliminary data.</text>
</comment>
<dbReference type="PANTHER" id="PTHR47843:SF6">
    <property type="entry name" value="BTB DOMAIN-CONTAINING PROTEIN"/>
    <property type="match status" value="1"/>
</dbReference>
<feature type="compositionally biased region" description="Low complexity" evidence="1">
    <location>
        <begin position="50"/>
        <end position="64"/>
    </location>
</feature>
<dbReference type="Proteomes" id="UP001301958">
    <property type="component" value="Unassembled WGS sequence"/>
</dbReference>
<proteinExistence type="predicted"/>
<reference evidence="3" key="1">
    <citation type="journal article" date="2023" name="Mol. Phylogenet. Evol.">
        <title>Genome-scale phylogeny and comparative genomics of the fungal order Sordariales.</title>
        <authorList>
            <person name="Hensen N."/>
            <person name="Bonometti L."/>
            <person name="Westerberg I."/>
            <person name="Brannstrom I.O."/>
            <person name="Guillou S."/>
            <person name="Cros-Aarteil S."/>
            <person name="Calhoun S."/>
            <person name="Haridas S."/>
            <person name="Kuo A."/>
            <person name="Mondo S."/>
            <person name="Pangilinan J."/>
            <person name="Riley R."/>
            <person name="LaButti K."/>
            <person name="Andreopoulos B."/>
            <person name="Lipzen A."/>
            <person name="Chen C."/>
            <person name="Yan M."/>
            <person name="Daum C."/>
            <person name="Ng V."/>
            <person name="Clum A."/>
            <person name="Steindorff A."/>
            <person name="Ohm R.A."/>
            <person name="Martin F."/>
            <person name="Silar P."/>
            <person name="Natvig D.O."/>
            <person name="Lalanne C."/>
            <person name="Gautier V."/>
            <person name="Ament-Velasquez S.L."/>
            <person name="Kruys A."/>
            <person name="Hutchinson M.I."/>
            <person name="Powell A.J."/>
            <person name="Barry K."/>
            <person name="Miller A.N."/>
            <person name="Grigoriev I.V."/>
            <person name="Debuchy R."/>
            <person name="Gladieux P."/>
            <person name="Hiltunen Thoren M."/>
            <person name="Johannesson H."/>
        </authorList>
    </citation>
    <scope>NUCLEOTIDE SEQUENCE</scope>
    <source>
        <strain evidence="3">CBS 990.96</strain>
    </source>
</reference>
<dbReference type="EMBL" id="MU865353">
    <property type="protein sequence ID" value="KAK4226123.1"/>
    <property type="molecule type" value="Genomic_DNA"/>
</dbReference>
<dbReference type="SUPFAM" id="SSF54695">
    <property type="entry name" value="POZ domain"/>
    <property type="match status" value="1"/>
</dbReference>
<dbReference type="CDD" id="cd18186">
    <property type="entry name" value="BTB_POZ_ZBTB_KLHL-like"/>
    <property type="match status" value="1"/>
</dbReference>
<dbReference type="InterPro" id="IPR011333">
    <property type="entry name" value="SKP1/BTB/POZ_sf"/>
</dbReference>
<dbReference type="AlphaFoldDB" id="A0AAN7BML3"/>
<feature type="compositionally biased region" description="Basic residues" evidence="1">
    <location>
        <begin position="339"/>
        <end position="350"/>
    </location>
</feature>
<evidence type="ECO:0000313" key="4">
    <source>
        <dbReference type="Proteomes" id="UP001301958"/>
    </source>
</evidence>
<name>A0AAN7BML3_9PEZI</name>
<gene>
    <name evidence="3" type="ORF">QBC38DRAFT_237721</name>
</gene>
<dbReference type="InterPro" id="IPR000210">
    <property type="entry name" value="BTB/POZ_dom"/>
</dbReference>
<feature type="region of interest" description="Disordered" evidence="1">
    <location>
        <begin position="339"/>
        <end position="362"/>
    </location>
</feature>
<dbReference type="Gene3D" id="3.30.710.10">
    <property type="entry name" value="Potassium Channel Kv1.1, Chain A"/>
    <property type="match status" value="1"/>
</dbReference>
<dbReference type="PANTHER" id="PTHR47843">
    <property type="entry name" value="BTB DOMAIN-CONTAINING PROTEIN-RELATED"/>
    <property type="match status" value="1"/>
</dbReference>
<organism evidence="3 4">
    <name type="scientific">Podospora fimiseda</name>
    <dbReference type="NCBI Taxonomy" id="252190"/>
    <lineage>
        <taxon>Eukaryota</taxon>
        <taxon>Fungi</taxon>
        <taxon>Dikarya</taxon>
        <taxon>Ascomycota</taxon>
        <taxon>Pezizomycotina</taxon>
        <taxon>Sordariomycetes</taxon>
        <taxon>Sordariomycetidae</taxon>
        <taxon>Sordariales</taxon>
        <taxon>Podosporaceae</taxon>
        <taxon>Podospora</taxon>
    </lineage>
</organism>
<feature type="compositionally biased region" description="Basic and acidic residues" evidence="1">
    <location>
        <begin position="264"/>
        <end position="274"/>
    </location>
</feature>
<feature type="compositionally biased region" description="Basic and acidic residues" evidence="1">
    <location>
        <begin position="101"/>
        <end position="113"/>
    </location>
</feature>
<evidence type="ECO:0000259" key="2">
    <source>
        <dbReference type="PROSITE" id="PS50097"/>
    </source>
</evidence>
<keyword evidence="4" id="KW-1185">Reference proteome</keyword>
<feature type="compositionally biased region" description="Low complexity" evidence="1">
    <location>
        <begin position="224"/>
        <end position="253"/>
    </location>
</feature>
<sequence>MKEATSAVASSAGGSGSGHANVAGTSAAAAPIQSPGGTGAGTGGSRSGEEITSSSSSSTSSSGTAGRQPSTSATPPTRTLGDVMREPSTTRPDVVVLETITEDRPPRQKGLNPKEDLWLTTADGRYNSSIIPLRVGTSPDCETFYVHKHILIRHEYFEKALCGGFLEAETQSMDFPEEVPAIFHFLVAYFYEGRYEPIKPVASVLVPDEKGKTTIDGIDPGAESDASSTSSINSDASVNNNNNANGGPNQNPAVRERRRRERQRRREDRHFERMRQKHPGLHRPSCNCPQCISASGPPCWSCRAPRAPPPPPPPATYPGPLPVAPAPPVVVYYDRPQDRRRHNGRRHRHAPAPASTPPQPRITGPDLSTWLLAYELDLDVYILANKFCLYPFMKLVARSIIDLFESAGSDASCPQVLYLCNKIYAGLPESDPLLKMIFARVGFLQPWRGEGQEEANEWLVAHPEIASLLLMEMAARRSDAQDDLPSMESLDGGGAYTGGPQGPFSEWANGATTPGGAWDRANGNGNARQWMMGDGHQHGLNANWGRMVQYPYVHGMWGGVPRRLH</sequence>
<feature type="region of interest" description="Disordered" evidence="1">
    <location>
        <begin position="1"/>
        <end position="113"/>
    </location>
</feature>
<feature type="region of interest" description="Disordered" evidence="1">
    <location>
        <begin position="215"/>
        <end position="287"/>
    </location>
</feature>
<feature type="compositionally biased region" description="Gly residues" evidence="1">
    <location>
        <begin position="36"/>
        <end position="46"/>
    </location>
</feature>
<reference evidence="3" key="2">
    <citation type="submission" date="2023-05" db="EMBL/GenBank/DDBJ databases">
        <authorList>
            <consortium name="Lawrence Berkeley National Laboratory"/>
            <person name="Steindorff A."/>
            <person name="Hensen N."/>
            <person name="Bonometti L."/>
            <person name="Westerberg I."/>
            <person name="Brannstrom I.O."/>
            <person name="Guillou S."/>
            <person name="Cros-Aarteil S."/>
            <person name="Calhoun S."/>
            <person name="Haridas S."/>
            <person name="Kuo A."/>
            <person name="Mondo S."/>
            <person name="Pangilinan J."/>
            <person name="Riley R."/>
            <person name="Labutti K."/>
            <person name="Andreopoulos B."/>
            <person name="Lipzen A."/>
            <person name="Chen C."/>
            <person name="Yanf M."/>
            <person name="Daum C."/>
            <person name="Ng V."/>
            <person name="Clum A."/>
            <person name="Ohm R."/>
            <person name="Martin F."/>
            <person name="Silar P."/>
            <person name="Natvig D."/>
            <person name="Lalanne C."/>
            <person name="Gautier V."/>
            <person name="Ament-Velasquez S.L."/>
            <person name="Kruys A."/>
            <person name="Hutchinson M.I."/>
            <person name="Powell A.J."/>
            <person name="Barry K."/>
            <person name="Miller A.N."/>
            <person name="Grigoriev I.V."/>
            <person name="Debuchy R."/>
            <person name="Gladieux P."/>
            <person name="Thoren M.H."/>
            <person name="Johannesson H."/>
        </authorList>
    </citation>
    <scope>NUCLEOTIDE SEQUENCE</scope>
    <source>
        <strain evidence="3">CBS 990.96</strain>
    </source>
</reference>
<feature type="domain" description="BTB" evidence="2">
    <location>
        <begin position="129"/>
        <end position="199"/>
    </location>
</feature>
<feature type="compositionally biased region" description="Polar residues" evidence="1">
    <location>
        <begin position="65"/>
        <end position="77"/>
    </location>
</feature>
<protein>
    <recommendedName>
        <fullName evidence="2">BTB domain-containing protein</fullName>
    </recommendedName>
</protein>
<evidence type="ECO:0000256" key="1">
    <source>
        <dbReference type="SAM" id="MobiDB-lite"/>
    </source>
</evidence>
<dbReference type="PROSITE" id="PS50097">
    <property type="entry name" value="BTB"/>
    <property type="match status" value="1"/>
</dbReference>
<feature type="compositionally biased region" description="Low complexity" evidence="1">
    <location>
        <begin position="1"/>
        <end position="24"/>
    </location>
</feature>
<accession>A0AAN7BML3</accession>